<dbReference type="InterPro" id="IPR025110">
    <property type="entry name" value="AMP-bd_C"/>
</dbReference>
<dbReference type="Gene3D" id="1.10.1200.10">
    <property type="entry name" value="ACP-like"/>
    <property type="match status" value="2"/>
</dbReference>
<dbReference type="Proteomes" id="UP001238088">
    <property type="component" value="Unassembled WGS sequence"/>
</dbReference>
<dbReference type="PANTHER" id="PTHR45527">
    <property type="entry name" value="NONRIBOSOMAL PEPTIDE SYNTHETASE"/>
    <property type="match status" value="1"/>
</dbReference>
<dbReference type="Pfam" id="PF00501">
    <property type="entry name" value="AMP-binding"/>
    <property type="match status" value="2"/>
</dbReference>
<keyword evidence="4" id="KW-0597">Phosphoprotein</keyword>
<dbReference type="InterPro" id="IPR023213">
    <property type="entry name" value="CAT-like_dom_sf"/>
</dbReference>
<dbReference type="Pfam" id="PF13193">
    <property type="entry name" value="AMP-binding_C"/>
    <property type="match status" value="1"/>
</dbReference>
<dbReference type="Gene3D" id="3.30.300.30">
    <property type="match status" value="2"/>
</dbReference>
<dbReference type="InterPro" id="IPR042099">
    <property type="entry name" value="ANL_N_sf"/>
</dbReference>
<dbReference type="CDD" id="cd19534">
    <property type="entry name" value="E_NRPS"/>
    <property type="match status" value="1"/>
</dbReference>
<proteinExistence type="inferred from homology"/>
<dbReference type="NCBIfam" id="TIGR01720">
    <property type="entry name" value="NRPS-para261"/>
    <property type="match status" value="1"/>
</dbReference>
<dbReference type="InterPro" id="IPR009081">
    <property type="entry name" value="PP-bd_ACP"/>
</dbReference>
<evidence type="ECO:0000256" key="3">
    <source>
        <dbReference type="ARBA" id="ARBA00022450"/>
    </source>
</evidence>
<feature type="domain" description="Carrier" evidence="7">
    <location>
        <begin position="576"/>
        <end position="651"/>
    </location>
</feature>
<keyword evidence="9" id="KW-1185">Reference proteome</keyword>
<dbReference type="InterPro" id="IPR010071">
    <property type="entry name" value="AA_adenyl_dom"/>
</dbReference>
<dbReference type="SUPFAM" id="SSF56801">
    <property type="entry name" value="Acetyl-CoA synthetase-like"/>
    <property type="match status" value="2"/>
</dbReference>
<gene>
    <name evidence="8" type="ORF">J2S17_005729</name>
</gene>
<comment type="caution">
    <text evidence="8">The sequence shown here is derived from an EMBL/GenBank/DDBJ whole genome shotgun (WGS) entry which is preliminary data.</text>
</comment>
<dbReference type="CDD" id="cd19531">
    <property type="entry name" value="LCL_NRPS-like"/>
    <property type="match status" value="1"/>
</dbReference>
<reference evidence="8 9" key="1">
    <citation type="submission" date="2023-07" db="EMBL/GenBank/DDBJ databases">
        <title>Genomic Encyclopedia of Type Strains, Phase IV (KMG-IV): sequencing the most valuable type-strain genomes for metagenomic binning, comparative biology and taxonomic classification.</title>
        <authorList>
            <person name="Goeker M."/>
        </authorList>
    </citation>
    <scope>NUCLEOTIDE SEQUENCE [LARGE SCALE GENOMIC DNA]</scope>
    <source>
        <strain evidence="8 9">DSM 23494</strain>
    </source>
</reference>
<keyword evidence="5" id="KW-0677">Repeat</keyword>
<dbReference type="InterPro" id="IPR000873">
    <property type="entry name" value="AMP-dep_synth/lig_dom"/>
</dbReference>
<evidence type="ECO:0000313" key="8">
    <source>
        <dbReference type="EMBL" id="MDQ0273780.1"/>
    </source>
</evidence>
<evidence type="ECO:0000256" key="6">
    <source>
        <dbReference type="ARBA" id="ARBA00023194"/>
    </source>
</evidence>
<dbReference type="InterPro" id="IPR006162">
    <property type="entry name" value="Ppantetheine_attach_site"/>
</dbReference>
<dbReference type="InterPro" id="IPR001242">
    <property type="entry name" value="Condensation_dom"/>
</dbReference>
<name>A0ABU0ARW3_9BACI</name>
<dbReference type="SUPFAM" id="SSF47336">
    <property type="entry name" value="ACP-like"/>
    <property type="match status" value="2"/>
</dbReference>
<dbReference type="Pfam" id="PF00550">
    <property type="entry name" value="PP-binding"/>
    <property type="match status" value="2"/>
</dbReference>
<dbReference type="SUPFAM" id="SSF52777">
    <property type="entry name" value="CoA-dependent acyltransferases"/>
    <property type="match status" value="4"/>
</dbReference>
<dbReference type="NCBIfam" id="TIGR01733">
    <property type="entry name" value="AA-adenyl-dom"/>
    <property type="match status" value="1"/>
</dbReference>
<dbReference type="PROSITE" id="PS50075">
    <property type="entry name" value="CARRIER"/>
    <property type="match status" value="2"/>
</dbReference>
<dbReference type="Gene3D" id="3.40.50.980">
    <property type="match status" value="2"/>
</dbReference>
<evidence type="ECO:0000259" key="7">
    <source>
        <dbReference type="PROSITE" id="PS50075"/>
    </source>
</evidence>
<dbReference type="RefSeq" id="WP_307480355.1">
    <property type="nucleotide sequence ID" value="NZ_JAUSUB010000050.1"/>
</dbReference>
<keyword evidence="3" id="KW-0596">Phosphopantetheine</keyword>
<dbReference type="InterPro" id="IPR010060">
    <property type="entry name" value="NRPS_synth"/>
</dbReference>
<dbReference type="CDD" id="cd05930">
    <property type="entry name" value="A_NRPS"/>
    <property type="match status" value="1"/>
</dbReference>
<dbReference type="PROSITE" id="PS00455">
    <property type="entry name" value="AMP_BINDING"/>
    <property type="match status" value="1"/>
</dbReference>
<dbReference type="InterPro" id="IPR036736">
    <property type="entry name" value="ACP-like_sf"/>
</dbReference>
<sequence>MEPNNLLHLLENNLNESKGITFIDKIYDQHITYSEIYKKSLFILGYLQKKGLKQGSEVIILTNEVNVFVYMFWACIMGGFIPVPISAGNTNEHKSKLLKIWNQMNSPYLFTDYKGNRIRNSMSVRNELTTEERKIKLRTIYFEDAENHTIMGQLHYANRSDIAFIQFSSGSTGDPKGVILTHENILTNLEGIVDADPCRWVNDKFFSWMPLTHDLGLIGFHLAPIAANINHCLMPTNMFIRSPLSWLNKVQEYKATVLSSPNFGYKFLLDRFKEERNKDLDLSSVRKIVNGAEPISYELTHRFLTIFYPYGLKQDVMVPSYGMAEAAVGVTFPVVNNGLSPIHLDRSSLKVNSEIVELSSASRTTTSFVSLGKAIKGTMIRICDESDNVLEDKIIGRVQLKGKNITRGYYNNSEATEKVINKDGWLITGDLGFIKNDQLIITGREKDIIFINGQNFYPHDIEKTAEGIDGINLGKFAVCGAFNEVLQKEEVIAFVLHRGTLEDFISLGFKVKEHLNRELAIDLASILPIKQIPRTTSGKVKRYILAQQYQNGEFSILSKKVNELINDKKSSRHIVAPHNEIEEELIQYFKEILGQNEVSINDHFFEMGGNSLKASRILGLIHKKYNIDMTFEELFSLPTVHKLATYIQSAEKNSQYSNLPSAKEREYYPLTPMQRKIYFMEHYEGIGTAYNVTTFLKLEGRFLEDKAQSAFQRLIDRHESLRTNYRTENGELRQIVHKSRKVKIEKIGTEFKDNLEDILIQPFNLALDPLIRIAICEINSNEFILGLDTHHIAADRISMNKLIYDFLILYQGMDLAPLPITYRDFSVWQENSKKENQYQEKENYWRCILEGELPVIEFPLDYMRPNIQSFQGESLSFSVNGILLERLRTLAQRTNTTMHMVLLSALQVLLSKYTGQEDIIVGTPMSGRYHPDLENIVGMFVNTLPIRGLPESKKTFVTFLNETKNQTIQALKNQSYSIDEVLNDLSYIKDPSRNPLFDIVFVMQNMDSVSLDIKGLKINEVPVRTSFSKFDLTLEAIEYDENIQFNVEYCSDLFKQSTINRLIQHFNNVLKEISTDPVKLLADINVLSKEEKEEILFHFNNTTRKYPKHKTIHQLFEEQVEKSPNSIALTYKEQTLTYKELNQKANNVASYLFHQGLGKGDYVGVFLNRGFEMIVGVLGILKAGAAYVPLDSNLPKERLDYIIHSLNINALIINDEHEEKAKELAARQKLLTNLVNPKHVRDNSFSYQLLTNVTSEDFAYVIFTSGSTGVPNGVRVKHNSVVNLIDWFNREFTISSTDRILFLTSLSFDLSVYDIFGILSAGGSIRIAADEDQRNPLKLLEWLKNDSITLWDSAPAAFGQLVPFIHESTSNTLRYIFLSGDWIPLSTPQIITDAFPSAVLISLGGATEATVWSNYYPVTKVMSEWNSIPYGKPIQNAQYYILDQNLQPCPIGVAGELYIGGDCLADGYINSLELNKKRFLPNPFIPISRIYKTGDKARWFEDGNIEFLGRLDFQVKIRGYRIELGEIQSVLSMHPDIKEAHLLMIENRQAEKSLCAYILSEEKIHPSNLRSFLAEKIPEYMIPSYFIILDKLPVTPNGKLDRKALPQPNTSNDLGQQYFAPSNETEEILVSIWEELLGVDGIGVKDNFFALGGDSIKAIQAAARLDKYNLKMDINDIFKFPTISQISEHVKKNVRDINQGAVTGDINLTPVQKWFFSQDFKDSHHFNQAFLIKSKSGFETERAQLVFNRLLEHHDALRIGIKVTKKGRKLFNHELMVTSPEIIVYDLTSEKEPEKIISKKAEAIQKEIDLYNPPLIKLAQFNTNNGAYLLIVIHHLIIDGVSWRILFDDFIQGYKKAIHRQEIVFPPKMDSFQAWSKQLEIYSESMALKKELPYWKRIEDCISTPLPKDIQSANNKNNSSRIVEFMLDESYTEKLLKYSSQAFNTSVETILLTALSISIYDWAQVSELSINLEGHGRMNIGEDLKIDRTIGWFTSIYPVLIGIDPDRTRSYQIKQVKEILTNVPNGGIGYGLLKYGIQSSLECQSSRKVEPEINFNYLGQFDHELEGEDITLSYLPLGSTVSLEAKRQFSININCYVKDNQFVMMLEYSSNEYLRQTMDYLVNQYKSYLLELIDYCINAETELTPSDLTFNEFDIDELDSFIQEIAVGLADEE</sequence>
<dbReference type="Gene3D" id="3.30.559.30">
    <property type="entry name" value="Nonribosomal peptide synthetase, condensation domain"/>
    <property type="match status" value="2"/>
</dbReference>
<accession>A0ABU0ARW3</accession>
<dbReference type="InterPro" id="IPR020845">
    <property type="entry name" value="AMP-binding_CS"/>
</dbReference>
<dbReference type="Gene3D" id="3.40.50.12780">
    <property type="entry name" value="N-terminal domain of ligase-like"/>
    <property type="match status" value="1"/>
</dbReference>
<dbReference type="InterPro" id="IPR045851">
    <property type="entry name" value="AMP-bd_C_sf"/>
</dbReference>
<keyword evidence="6" id="KW-0045">Antibiotic biosynthesis</keyword>
<dbReference type="Gene3D" id="2.30.38.10">
    <property type="entry name" value="Luciferase, Domain 3"/>
    <property type="match status" value="1"/>
</dbReference>
<evidence type="ECO:0000256" key="5">
    <source>
        <dbReference type="ARBA" id="ARBA00022737"/>
    </source>
</evidence>
<comment type="similarity">
    <text evidence="2">Belongs to the ATP-dependent AMP-binding enzyme family.</text>
</comment>
<dbReference type="PANTHER" id="PTHR45527:SF1">
    <property type="entry name" value="FATTY ACID SYNTHASE"/>
    <property type="match status" value="1"/>
</dbReference>
<evidence type="ECO:0000256" key="1">
    <source>
        <dbReference type="ARBA" id="ARBA00001957"/>
    </source>
</evidence>
<evidence type="ECO:0000313" key="9">
    <source>
        <dbReference type="Proteomes" id="UP001238088"/>
    </source>
</evidence>
<dbReference type="EMBL" id="JAUSUB010000050">
    <property type="protein sequence ID" value="MDQ0273780.1"/>
    <property type="molecule type" value="Genomic_DNA"/>
</dbReference>
<protein>
    <submittedName>
        <fullName evidence="8">Amino acid adenylation domain-containing protein/non-ribosomal peptide synthase protein (TIGR01720 family)</fullName>
    </submittedName>
</protein>
<evidence type="ECO:0000256" key="2">
    <source>
        <dbReference type="ARBA" id="ARBA00006432"/>
    </source>
</evidence>
<dbReference type="Pfam" id="PF00668">
    <property type="entry name" value="Condensation"/>
    <property type="match status" value="2"/>
</dbReference>
<dbReference type="Gene3D" id="3.30.559.10">
    <property type="entry name" value="Chloramphenicol acetyltransferase-like domain"/>
    <property type="match status" value="2"/>
</dbReference>
<organism evidence="8 9">
    <name type="scientific">Cytobacillus purgationiresistens</name>
    <dbReference type="NCBI Taxonomy" id="863449"/>
    <lineage>
        <taxon>Bacteria</taxon>
        <taxon>Bacillati</taxon>
        <taxon>Bacillota</taxon>
        <taxon>Bacilli</taxon>
        <taxon>Bacillales</taxon>
        <taxon>Bacillaceae</taxon>
        <taxon>Cytobacillus</taxon>
    </lineage>
</organism>
<dbReference type="PROSITE" id="PS00012">
    <property type="entry name" value="PHOSPHOPANTETHEINE"/>
    <property type="match status" value="1"/>
</dbReference>
<comment type="cofactor">
    <cofactor evidence="1">
        <name>pantetheine 4'-phosphate</name>
        <dbReference type="ChEBI" id="CHEBI:47942"/>
    </cofactor>
</comment>
<evidence type="ECO:0000256" key="4">
    <source>
        <dbReference type="ARBA" id="ARBA00022553"/>
    </source>
</evidence>
<feature type="domain" description="Carrier" evidence="7">
    <location>
        <begin position="1620"/>
        <end position="1694"/>
    </location>
</feature>